<reference evidence="1 2" key="1">
    <citation type="submission" date="2024-09" db="EMBL/GenBank/DDBJ databases">
        <authorList>
            <person name="Sun Q."/>
            <person name="Mori K."/>
        </authorList>
    </citation>
    <scope>NUCLEOTIDE SEQUENCE [LARGE SCALE GENOMIC DNA]</scope>
    <source>
        <strain evidence="1 2">CECT 8622</strain>
    </source>
</reference>
<comment type="caution">
    <text evidence="1">The sequence shown here is derived from an EMBL/GenBank/DDBJ whole genome shotgun (WGS) entry which is preliminary data.</text>
</comment>
<evidence type="ECO:0000313" key="2">
    <source>
        <dbReference type="Proteomes" id="UP001589585"/>
    </source>
</evidence>
<dbReference type="Proteomes" id="UP001589585">
    <property type="component" value="Unassembled WGS sequence"/>
</dbReference>
<name>A0ABV5FF11_9FLAO</name>
<dbReference type="EMBL" id="JBHMFC010000103">
    <property type="protein sequence ID" value="MFB9058033.1"/>
    <property type="molecule type" value="Genomic_DNA"/>
</dbReference>
<dbReference type="RefSeq" id="WP_379862279.1">
    <property type="nucleotide sequence ID" value="NZ_JBHMFC010000103.1"/>
</dbReference>
<gene>
    <name evidence="1" type="ORF">ACFFU9_14910</name>
</gene>
<proteinExistence type="predicted"/>
<protein>
    <submittedName>
        <fullName evidence="1">Uncharacterized protein</fullName>
    </submittedName>
</protein>
<organism evidence="1 2">
    <name type="scientific">Mariniflexile ostreae</name>
    <dbReference type="NCBI Taxonomy" id="1520892"/>
    <lineage>
        <taxon>Bacteria</taxon>
        <taxon>Pseudomonadati</taxon>
        <taxon>Bacteroidota</taxon>
        <taxon>Flavobacteriia</taxon>
        <taxon>Flavobacteriales</taxon>
        <taxon>Flavobacteriaceae</taxon>
        <taxon>Mariniflexile</taxon>
    </lineage>
</organism>
<accession>A0ABV5FF11</accession>
<sequence length="211" mass="25342">MGRESTGAFTTQECRKIDIRWMLKKGYLKENTKCSGQLSWTCGSTAGFEAIHTKEEKYFRLKYTVTDRQGVNTDYDYRIEMVTIPSNLGKGEILYFVCPESGKRAKVLYSAYRHHKYLHRDWYLERYGLRLYYNSQISSKIDYNNTMYFSTKKKVEALEDELYQKNKKRYYNGKPTKELEKLNLLKFRMNRYDHKRNEIFIQVMEKYGIGF</sequence>
<keyword evidence="2" id="KW-1185">Reference proteome</keyword>
<evidence type="ECO:0000313" key="1">
    <source>
        <dbReference type="EMBL" id="MFB9058033.1"/>
    </source>
</evidence>